<gene>
    <name evidence="1" type="ORF">MBSD_n0498</name>
</gene>
<dbReference type="AlphaFoldDB" id="A0A0K8QK68"/>
<dbReference type="STRING" id="1475481.GCA_000953855_00506"/>
<proteinExistence type="predicted"/>
<organism evidence="1">
    <name type="scientific">Mizugakiibacter sediminis</name>
    <dbReference type="NCBI Taxonomy" id="1475481"/>
    <lineage>
        <taxon>Bacteria</taxon>
        <taxon>Pseudomonadati</taxon>
        <taxon>Pseudomonadota</taxon>
        <taxon>Gammaproteobacteria</taxon>
        <taxon>Lysobacterales</taxon>
        <taxon>Rhodanobacteraceae</taxon>
        <taxon>Mizugakiibacter</taxon>
    </lineage>
</organism>
<dbReference type="Proteomes" id="UP000253740">
    <property type="component" value="Unassembled WGS sequence"/>
</dbReference>
<reference evidence="1" key="1">
    <citation type="submission" date="2015-08" db="EMBL/GenBank/DDBJ databases">
        <title>Complete DNA Sequence of Pseudomonas syringae pv. actinidiae, the Causal Agent of Kiwifruit Canker Disease.</title>
        <authorList>
            <person name="Rikkerink E.H.A."/>
            <person name="Fineran P.C."/>
        </authorList>
    </citation>
    <scope>NUCLEOTIDE SEQUENCE</scope>
    <source>
        <strain evidence="1">SkMP5</strain>
    </source>
</reference>
<name>A0A0K8QK68_9GAMM</name>
<evidence type="ECO:0000313" key="2">
    <source>
        <dbReference type="Proteomes" id="UP000253740"/>
    </source>
</evidence>
<dbReference type="RefSeq" id="WP_062534779.1">
    <property type="nucleotide sequence ID" value="NZ_DF970154.1"/>
</dbReference>
<protein>
    <submittedName>
        <fullName evidence="1">Aldehyde dehydrogenase</fullName>
    </submittedName>
</protein>
<sequence>MGSFHHSTVAVQDLRDLAPRVRALRWRSASGRGLRDLAIDLEDGSSIGLLDADVLAACAYRDDGGEDVDQVRALSERLGIHGSRDELCRTLHGLLRLAAAQA</sequence>
<dbReference type="EMBL" id="DF970154">
    <property type="protein sequence ID" value="GAP65209.1"/>
    <property type="molecule type" value="Genomic_DNA"/>
</dbReference>
<evidence type="ECO:0000313" key="1">
    <source>
        <dbReference type="EMBL" id="GAP65209.1"/>
    </source>
</evidence>
<keyword evidence="2" id="KW-1185">Reference proteome</keyword>
<accession>A0A0K8QK68</accession>